<dbReference type="EMBL" id="EQ974297">
    <property type="protein sequence ID" value="EEF30736.1"/>
    <property type="molecule type" value="Genomic_DNA"/>
</dbReference>
<protein>
    <recommendedName>
        <fullName evidence="3">Reverse transcriptase domain-containing protein</fullName>
    </recommendedName>
</protein>
<name>B9T071_RICCO</name>
<proteinExistence type="predicted"/>
<evidence type="ECO:0000313" key="1">
    <source>
        <dbReference type="EMBL" id="EEF30736.1"/>
    </source>
</evidence>
<dbReference type="InParanoid" id="B9T071"/>
<accession>B9T071</accession>
<gene>
    <name evidence="1" type="ORF">RCOM_0768770</name>
</gene>
<keyword evidence="2" id="KW-1185">Reference proteome</keyword>
<evidence type="ECO:0008006" key="3">
    <source>
        <dbReference type="Google" id="ProtNLM"/>
    </source>
</evidence>
<dbReference type="Proteomes" id="UP000008311">
    <property type="component" value="Unassembled WGS sequence"/>
</dbReference>
<sequence length="247" mass="27063">MELRFQGGAQKSRTFFFADDSVMFMRASVEESLKIRSILQQYETASVYCGQIGSASDTKQLGSTIDSSTGPLVRPCNEGCREETISFVIDSELSLWQDDVLNELFAREEAAAILNIRLSLRRDRGFELRFLGSSLLSSSAGSLSIIDKLRPLNVPLIIKLFLWKANLNLLPCAENLCRHVVSVDARNWLQLVMTTTDTVTAMDVQAGFIGLGALMEKSALCLGSEPIVLRGIPASLEHLVLADCAAA</sequence>
<reference evidence="2" key="1">
    <citation type="journal article" date="2010" name="Nat. Biotechnol.">
        <title>Draft genome sequence of the oilseed species Ricinus communis.</title>
        <authorList>
            <person name="Chan A.P."/>
            <person name="Crabtree J."/>
            <person name="Zhao Q."/>
            <person name="Lorenzi H."/>
            <person name="Orvis J."/>
            <person name="Puiu D."/>
            <person name="Melake-Berhan A."/>
            <person name="Jones K.M."/>
            <person name="Redman J."/>
            <person name="Chen G."/>
            <person name="Cahoon E.B."/>
            <person name="Gedil M."/>
            <person name="Stanke M."/>
            <person name="Haas B.J."/>
            <person name="Wortman J.R."/>
            <person name="Fraser-Liggett C.M."/>
            <person name="Ravel J."/>
            <person name="Rabinowicz P.D."/>
        </authorList>
    </citation>
    <scope>NUCLEOTIDE SEQUENCE [LARGE SCALE GENOMIC DNA]</scope>
    <source>
        <strain evidence="2">cv. Hale</strain>
    </source>
</reference>
<dbReference type="AlphaFoldDB" id="B9T071"/>
<evidence type="ECO:0000313" key="2">
    <source>
        <dbReference type="Proteomes" id="UP000008311"/>
    </source>
</evidence>
<organism evidence="1 2">
    <name type="scientific">Ricinus communis</name>
    <name type="common">Castor bean</name>
    <dbReference type="NCBI Taxonomy" id="3988"/>
    <lineage>
        <taxon>Eukaryota</taxon>
        <taxon>Viridiplantae</taxon>
        <taxon>Streptophyta</taxon>
        <taxon>Embryophyta</taxon>
        <taxon>Tracheophyta</taxon>
        <taxon>Spermatophyta</taxon>
        <taxon>Magnoliopsida</taxon>
        <taxon>eudicotyledons</taxon>
        <taxon>Gunneridae</taxon>
        <taxon>Pentapetalae</taxon>
        <taxon>rosids</taxon>
        <taxon>fabids</taxon>
        <taxon>Malpighiales</taxon>
        <taxon>Euphorbiaceae</taxon>
        <taxon>Acalyphoideae</taxon>
        <taxon>Acalypheae</taxon>
        <taxon>Ricinus</taxon>
    </lineage>
</organism>